<comment type="caution">
    <text evidence="2">The sequence shown here is derived from an EMBL/GenBank/DDBJ whole genome shotgun (WGS) entry which is preliminary data.</text>
</comment>
<name>A0A428RTC4_9HYPO</name>
<dbReference type="InterPro" id="IPR046676">
    <property type="entry name" value="DUF6546"/>
</dbReference>
<evidence type="ECO:0000259" key="1">
    <source>
        <dbReference type="Pfam" id="PF20183"/>
    </source>
</evidence>
<evidence type="ECO:0000313" key="2">
    <source>
        <dbReference type="EMBL" id="RSL80847.1"/>
    </source>
</evidence>
<dbReference type="Proteomes" id="UP000287972">
    <property type="component" value="Unassembled WGS sequence"/>
</dbReference>
<reference evidence="2 3" key="1">
    <citation type="submission" date="2017-06" db="EMBL/GenBank/DDBJ databases">
        <title>Comparative genomic analysis of Ambrosia Fusariam Clade fungi.</title>
        <authorList>
            <person name="Stajich J.E."/>
            <person name="Carrillo J."/>
            <person name="Kijimoto T."/>
            <person name="Eskalen A."/>
            <person name="O'Donnell K."/>
            <person name="Kasson M."/>
        </authorList>
    </citation>
    <scope>NUCLEOTIDE SEQUENCE [LARGE SCALE GENOMIC DNA]</scope>
    <source>
        <strain evidence="2 3">NRRL62606</strain>
    </source>
</reference>
<organism evidence="2 3">
    <name type="scientific">Fusarium floridanum</name>
    <dbReference type="NCBI Taxonomy" id="1325733"/>
    <lineage>
        <taxon>Eukaryota</taxon>
        <taxon>Fungi</taxon>
        <taxon>Dikarya</taxon>
        <taxon>Ascomycota</taxon>
        <taxon>Pezizomycotina</taxon>
        <taxon>Sordariomycetes</taxon>
        <taxon>Hypocreomycetidae</taxon>
        <taxon>Hypocreales</taxon>
        <taxon>Nectriaceae</taxon>
        <taxon>Fusarium</taxon>
        <taxon>Fusarium solani species complex</taxon>
    </lineage>
</organism>
<sequence>MPSFYAFPQEIQQMILSELAKSNNLPALACVDKHWQEYFESRSFRHLIINQNDIEKFEIIVKGKRRRHVKHLWLRIILPTWSGVLATDYEANYVLWRADRYFTGSIFDLFEVLAGWGGDNLGITFELSAHSPSDRDEHVQDDEFFERDVNMYKEYLATNCTMAYKSSGDVYEPYLKAYQELGGAFWTHMWDGIVEDLFGWKPLQFNFHEQVNLTPIRKDQEPELSKVSVISKFMIRRSQFRDIFPAHLGKIWSSLPNLDQVAMERWRRVEAEHEACWCDALKWNFALDLPTSVKTLSLYGDTVDIFHEWSSKEVITVDLANYLRNYGRHLENISISFLIDAKDFFRPFWTTQSGCTTSWENLKTLSLTCRAFKSHSTHRINGLLCAAANAAMKMPKLQLLELWDGTRGRKSVFRYRVADTTVVEVTWLSTHILDIDQKVIDAWTHVAMAQGRPDIRVSTLELDPDKIHSAGAVLQSLNLREQILHPVSEYRIGLERRVLNQD</sequence>
<proteinExistence type="predicted"/>
<evidence type="ECO:0000313" key="3">
    <source>
        <dbReference type="Proteomes" id="UP000287972"/>
    </source>
</evidence>
<dbReference type="AlphaFoldDB" id="A0A428RTC4"/>
<protein>
    <recommendedName>
        <fullName evidence="1">DUF6546 domain-containing protein</fullName>
    </recommendedName>
</protein>
<keyword evidence="3" id="KW-1185">Reference proteome</keyword>
<dbReference type="Pfam" id="PF20183">
    <property type="entry name" value="DUF6546"/>
    <property type="match status" value="1"/>
</dbReference>
<gene>
    <name evidence="2" type="ORF">CEP51_006277</name>
</gene>
<dbReference type="EMBL" id="NKCL01000135">
    <property type="protein sequence ID" value="RSL80847.1"/>
    <property type="molecule type" value="Genomic_DNA"/>
</dbReference>
<accession>A0A428RTC4</accession>
<feature type="domain" description="DUF6546" evidence="1">
    <location>
        <begin position="289"/>
        <end position="485"/>
    </location>
</feature>